<dbReference type="GO" id="GO:0000439">
    <property type="term" value="C:transcription factor TFIIH core complex"/>
    <property type="evidence" value="ECO:0007669"/>
    <property type="project" value="InterPro"/>
</dbReference>
<name>A0A0S4JS94_BODSA</name>
<accession>A0A0S4JS94</accession>
<evidence type="ECO:0000256" key="1">
    <source>
        <dbReference type="RuleBase" id="RU364024"/>
    </source>
</evidence>
<dbReference type="PANTHER" id="PTHR13152:SF0">
    <property type="entry name" value="GENERAL TRANSCRIPTION FACTOR IIH SUBUNIT 4"/>
    <property type="match status" value="1"/>
</dbReference>
<keyword evidence="1" id="KW-0805">Transcription regulation</keyword>
<protein>
    <recommendedName>
        <fullName evidence="1">General transcription factor IIH subunit 4</fullName>
    </recommendedName>
</protein>
<keyword evidence="1" id="KW-0804">Transcription</keyword>
<dbReference type="Proteomes" id="UP000051952">
    <property type="component" value="Unassembled WGS sequence"/>
</dbReference>
<dbReference type="InterPro" id="IPR004598">
    <property type="entry name" value="TFIIH_p52/Tfb2"/>
</dbReference>
<gene>
    <name evidence="2" type="ORF">BSAL_47860</name>
</gene>
<dbReference type="GO" id="GO:0005675">
    <property type="term" value="C:transcription factor TFIIH holo complex"/>
    <property type="evidence" value="ECO:0007669"/>
    <property type="project" value="TreeGrafter"/>
</dbReference>
<comment type="function">
    <text evidence="1">Component of the general transcription and DNA repair factor IIH (TFIIH) core complex which is involved in general and transcription-coupled nucleotide excision repair (NER) of damaged DNA.</text>
</comment>
<dbReference type="GO" id="GO:0003690">
    <property type="term" value="F:double-stranded DNA binding"/>
    <property type="evidence" value="ECO:0007669"/>
    <property type="project" value="TreeGrafter"/>
</dbReference>
<dbReference type="PANTHER" id="PTHR13152">
    <property type="entry name" value="TFIIH, POLYPEPTIDE 4"/>
    <property type="match status" value="1"/>
</dbReference>
<dbReference type="AlphaFoldDB" id="A0A0S4JS94"/>
<keyword evidence="1" id="KW-0539">Nucleus</keyword>
<keyword evidence="1" id="KW-0227">DNA damage</keyword>
<evidence type="ECO:0000313" key="2">
    <source>
        <dbReference type="EMBL" id="CUG94373.1"/>
    </source>
</evidence>
<keyword evidence="1" id="KW-0234">DNA repair</keyword>
<organism evidence="2 3">
    <name type="scientific">Bodo saltans</name>
    <name type="common">Flagellated protozoan</name>
    <dbReference type="NCBI Taxonomy" id="75058"/>
    <lineage>
        <taxon>Eukaryota</taxon>
        <taxon>Discoba</taxon>
        <taxon>Euglenozoa</taxon>
        <taxon>Kinetoplastea</taxon>
        <taxon>Metakinetoplastina</taxon>
        <taxon>Eubodonida</taxon>
        <taxon>Bodonidae</taxon>
        <taxon>Bodo</taxon>
    </lineage>
</organism>
<dbReference type="Pfam" id="PF03849">
    <property type="entry name" value="Tfb2"/>
    <property type="match status" value="1"/>
</dbReference>
<dbReference type="GO" id="GO:0001671">
    <property type="term" value="F:ATPase activator activity"/>
    <property type="evidence" value="ECO:0007669"/>
    <property type="project" value="InterPro"/>
</dbReference>
<dbReference type="VEuPathDB" id="TriTrypDB:BSAL_47860"/>
<comment type="subcellular location">
    <subcellularLocation>
        <location evidence="1">Nucleus</location>
    </subcellularLocation>
</comment>
<dbReference type="OrthoDB" id="364513at2759"/>
<dbReference type="GO" id="GO:0006289">
    <property type="term" value="P:nucleotide-excision repair"/>
    <property type="evidence" value="ECO:0007669"/>
    <property type="project" value="InterPro"/>
</dbReference>
<comment type="similarity">
    <text evidence="1">Belongs to the TFB2 family.</text>
</comment>
<reference evidence="3" key="1">
    <citation type="submission" date="2015-09" db="EMBL/GenBank/DDBJ databases">
        <authorList>
            <consortium name="Pathogen Informatics"/>
        </authorList>
    </citation>
    <scope>NUCLEOTIDE SEQUENCE [LARGE SCALE GENOMIC DNA]</scope>
    <source>
        <strain evidence="3">Lake Konstanz</strain>
    </source>
</reference>
<evidence type="ECO:0000313" key="3">
    <source>
        <dbReference type="Proteomes" id="UP000051952"/>
    </source>
</evidence>
<keyword evidence="3" id="KW-1185">Reference proteome</keyword>
<proteinExistence type="inferred from homology"/>
<sequence>MSSATAVGASSSESVSVLWDFLVNDPRRSEAIAECPALAVTVVQLMLTPSSQQRWWEHQSLLTQTIRQHGYDEPTTLDADPFGEVFLRSNSRGEALGKLAALCVPQESATTATVALSFANSLLRAIQFILFGGAATHDVNRDELNAKDLIVVGPSASLPQWLPAPLGKAKIMEDTWVDAAFQAGRKKLKGICHMLLDNGSSVSTAAFGPRATAMIQLIQYAGLTSTTSMQLTGAGMGFCMAEATEQYATLLRGVIRIVAASTSAPVDDLLRHVAVLGQADTNRCALPFPTKAAQPTLHALLLRLIDIGVAYPIANSGEHYFVVTACFGLGLLVRGTPSPVMNRMMADHDATSSTSTTTAVRSIRSEDEDTIITETNFRLYAYTRNPTLLRVLDQFTERDTIVDDWLVCCKLTRDAFVGAVRRGISAQQVLEFLSLKAHPVMRRRAVTTNSVEVVPQSIADQLRMWEADCKRVGLIRDTVLLSGLSATQRKRILEEIADRGHPSSEAVLYDDESHTLVVSSMVYDTVLHPLLTGESAAPML</sequence>
<dbReference type="EMBL" id="CYKH01002240">
    <property type="protein sequence ID" value="CUG94373.1"/>
    <property type="molecule type" value="Genomic_DNA"/>
</dbReference>